<dbReference type="EMBL" id="JAVREV010000006">
    <property type="protein sequence ID" value="MDT0443358.1"/>
    <property type="molecule type" value="Genomic_DNA"/>
</dbReference>
<dbReference type="InterPro" id="IPR027417">
    <property type="entry name" value="P-loop_NTPase"/>
</dbReference>
<evidence type="ECO:0000313" key="1">
    <source>
        <dbReference type="EMBL" id="MDT0443358.1"/>
    </source>
</evidence>
<evidence type="ECO:0008006" key="3">
    <source>
        <dbReference type="Google" id="ProtNLM"/>
    </source>
</evidence>
<dbReference type="Proteomes" id="UP001183615">
    <property type="component" value="Unassembled WGS sequence"/>
</dbReference>
<sequence>MTREFAHVRWIGGGTGAGKSTVTGLLARGREVTVYDGDAGEAGYLARCTPRGQPRLHALARQSPVEKWVAPTPEEVFAAMPSLHGETFPLVLEDLRALPAGRPLLVDDFLPPDGVWGRDLAGRLADAFF</sequence>
<comment type="caution">
    <text evidence="1">The sequence shown here is derived from an EMBL/GenBank/DDBJ whole genome shotgun (WGS) entry which is preliminary data.</text>
</comment>
<gene>
    <name evidence="1" type="ORF">RM779_12225</name>
</gene>
<proteinExistence type="predicted"/>
<reference evidence="2" key="1">
    <citation type="submission" date="2023-07" db="EMBL/GenBank/DDBJ databases">
        <title>30 novel species of actinomycetes from the DSMZ collection.</title>
        <authorList>
            <person name="Nouioui I."/>
        </authorList>
    </citation>
    <scope>NUCLEOTIDE SEQUENCE [LARGE SCALE GENOMIC DNA]</scope>
    <source>
        <strain evidence="2">DSM 41886</strain>
    </source>
</reference>
<keyword evidence="2" id="KW-1185">Reference proteome</keyword>
<organism evidence="1 2">
    <name type="scientific">Streptomyces johnsoniae</name>
    <dbReference type="NCBI Taxonomy" id="3075532"/>
    <lineage>
        <taxon>Bacteria</taxon>
        <taxon>Bacillati</taxon>
        <taxon>Actinomycetota</taxon>
        <taxon>Actinomycetes</taxon>
        <taxon>Kitasatosporales</taxon>
        <taxon>Streptomycetaceae</taxon>
        <taxon>Streptomyces</taxon>
    </lineage>
</organism>
<dbReference type="RefSeq" id="WP_311617725.1">
    <property type="nucleotide sequence ID" value="NZ_JAVREV010000006.1"/>
</dbReference>
<dbReference type="SUPFAM" id="SSF52540">
    <property type="entry name" value="P-loop containing nucleoside triphosphate hydrolases"/>
    <property type="match status" value="1"/>
</dbReference>
<accession>A0ABU2S3I6</accession>
<name>A0ABU2S3I6_9ACTN</name>
<evidence type="ECO:0000313" key="2">
    <source>
        <dbReference type="Proteomes" id="UP001183615"/>
    </source>
</evidence>
<protein>
    <recommendedName>
        <fullName evidence="3">Dephospho-CoA kinase</fullName>
    </recommendedName>
</protein>